<dbReference type="Proteomes" id="UP000093186">
    <property type="component" value="Unassembled WGS sequence"/>
</dbReference>
<organism evidence="4 5">
    <name type="scientific">Tenacibaculum soleae</name>
    <dbReference type="NCBI Taxonomy" id="447689"/>
    <lineage>
        <taxon>Bacteria</taxon>
        <taxon>Pseudomonadati</taxon>
        <taxon>Bacteroidota</taxon>
        <taxon>Flavobacteriia</taxon>
        <taxon>Flavobacteriales</taxon>
        <taxon>Flavobacteriaceae</taxon>
        <taxon>Tenacibaculum</taxon>
    </lineage>
</organism>
<dbReference type="PIRSF" id="PIRSF016719">
    <property type="entry name" value="UCP016719"/>
    <property type="match status" value="1"/>
</dbReference>
<reference evidence="4 5" key="1">
    <citation type="submission" date="2016-06" db="EMBL/GenBank/DDBJ databases">
        <title>Draft Genome Sequence of Tenacibaculum soleae UCD-KL19.</title>
        <authorList>
            <person name="Eisen J.A."/>
            <person name="Coil D.A."/>
            <person name="Lujan K.M."/>
        </authorList>
    </citation>
    <scope>NUCLEOTIDE SEQUENCE [LARGE SCALE GENOMIC DNA]</scope>
    <source>
        <strain evidence="4 5">UCD-KL19</strain>
    </source>
</reference>
<name>A0A1B9XWT7_9FLAO</name>
<dbReference type="GO" id="GO:0033922">
    <property type="term" value="F:peptidoglycan beta-N-acetylmuramidase activity"/>
    <property type="evidence" value="ECO:0007669"/>
    <property type="project" value="InterPro"/>
</dbReference>
<evidence type="ECO:0000313" key="5">
    <source>
        <dbReference type="Proteomes" id="UP000093186"/>
    </source>
</evidence>
<dbReference type="RefSeq" id="WP_068706069.1">
    <property type="nucleotide sequence ID" value="NZ_MAKX01000035.1"/>
</dbReference>
<feature type="domain" description="Peptidoglycan beta-N-acetylmuramidase NamZ C-terminal" evidence="3">
    <location>
        <begin position="283"/>
        <end position="417"/>
    </location>
</feature>
<sequence length="417" mass="46925">MKNSFKYFIVFSLAINFLFIACAKQQKTVTKKTTPTIKVVDSLIIGADRTASYLSKLKGKNVAIVANQTSVLNVLQNTEIAPNIMGSKLVQHHLVDYLHTYNNVNVTKVFAPEHGFRGKADAGETVVDGIDTKTQLPIISLYGKNKKPSKEQLKNIDIIVFDIQDVGARFYTYISSLHYVMESAAEANIPVIVLDRPNPNGHYIDGPILETEHKSFVGMHPVPVVYGMTIGEYGQMINGEKWLKNGILCDLTVIPLKNYTHAIKYSLPIKPSPNLPNDTSINLYPSLCFFEGTNVSAGRGTENQFQIYGAPFLTEYDFSFTPQPNPGAKHPKHKGKLCYGENLQQNEFLSNLNLSWLIKSYKMANKKDFFNAFFTKLAGTKKLQQQIEKGFSEAEIKATWAKDIEDFKKVREKYLLY</sequence>
<dbReference type="PROSITE" id="PS51257">
    <property type="entry name" value="PROKAR_LIPOPROTEIN"/>
    <property type="match status" value="1"/>
</dbReference>
<feature type="domain" description="Peptidoglycan beta-N-acetylmuramidase NamZ N-terminal" evidence="2">
    <location>
        <begin position="81"/>
        <end position="278"/>
    </location>
</feature>
<dbReference type="AlphaFoldDB" id="A0A1B9XWT7"/>
<feature type="signal peptide" evidence="1">
    <location>
        <begin position="1"/>
        <end position="23"/>
    </location>
</feature>
<dbReference type="InterPro" id="IPR008302">
    <property type="entry name" value="NamZ"/>
</dbReference>
<evidence type="ECO:0008006" key="6">
    <source>
        <dbReference type="Google" id="ProtNLM"/>
    </source>
</evidence>
<dbReference type="Pfam" id="PF07075">
    <property type="entry name" value="NamZ_N"/>
    <property type="match status" value="1"/>
</dbReference>
<dbReference type="EMBL" id="MAKX01000035">
    <property type="protein sequence ID" value="OCK42027.1"/>
    <property type="molecule type" value="Genomic_DNA"/>
</dbReference>
<evidence type="ECO:0000256" key="1">
    <source>
        <dbReference type="SAM" id="SignalP"/>
    </source>
</evidence>
<protein>
    <recommendedName>
        <fullName evidence="6">DUF1343 domain-containing protein</fullName>
    </recommendedName>
</protein>
<dbReference type="Gene3D" id="3.40.50.12170">
    <property type="entry name" value="Uncharacterised protein PF07075, DUF1343"/>
    <property type="match status" value="1"/>
</dbReference>
<proteinExistence type="predicted"/>
<dbReference type="Pfam" id="PF20732">
    <property type="entry name" value="NamZ_C"/>
    <property type="match status" value="1"/>
</dbReference>
<dbReference type="Gene3D" id="3.90.1150.140">
    <property type="match status" value="1"/>
</dbReference>
<dbReference type="InterPro" id="IPR048502">
    <property type="entry name" value="NamZ_N"/>
</dbReference>
<feature type="chain" id="PRO_5008639941" description="DUF1343 domain-containing protein" evidence="1">
    <location>
        <begin position="24"/>
        <end position="417"/>
    </location>
</feature>
<dbReference type="PANTHER" id="PTHR42915:SF1">
    <property type="entry name" value="PEPTIDOGLYCAN BETA-N-ACETYLMURAMIDASE NAMZ"/>
    <property type="match status" value="1"/>
</dbReference>
<dbReference type="PANTHER" id="PTHR42915">
    <property type="entry name" value="HYPOTHETICAL 460 KDA PROTEIN IN FEUA-SIGW INTERGENIC REGION [PRECURSOR]"/>
    <property type="match status" value="1"/>
</dbReference>
<comment type="caution">
    <text evidence="4">The sequence shown here is derived from an EMBL/GenBank/DDBJ whole genome shotgun (WGS) entry which is preliminary data.</text>
</comment>
<keyword evidence="5" id="KW-1185">Reference proteome</keyword>
<dbReference type="InterPro" id="IPR048503">
    <property type="entry name" value="NamZ_C"/>
</dbReference>
<dbReference type="STRING" id="447689.BA195_12505"/>
<evidence type="ECO:0000313" key="4">
    <source>
        <dbReference type="EMBL" id="OCK42027.1"/>
    </source>
</evidence>
<evidence type="ECO:0000259" key="2">
    <source>
        <dbReference type="Pfam" id="PF07075"/>
    </source>
</evidence>
<evidence type="ECO:0000259" key="3">
    <source>
        <dbReference type="Pfam" id="PF20732"/>
    </source>
</evidence>
<dbReference type="OrthoDB" id="9801061at2"/>
<keyword evidence="1" id="KW-0732">Signal</keyword>
<gene>
    <name evidence="4" type="ORF">BA195_12505</name>
</gene>
<accession>A0A1B9XWT7</accession>